<dbReference type="AlphaFoldDB" id="H1KCA9"/>
<dbReference type="EMBL" id="AGJK01000003">
    <property type="protein sequence ID" value="EHP94926.1"/>
    <property type="molecule type" value="Genomic_DNA"/>
</dbReference>
<proteinExistence type="predicted"/>
<evidence type="ECO:0000313" key="2">
    <source>
        <dbReference type="Proteomes" id="UP000004382"/>
    </source>
</evidence>
<dbReference type="RefSeq" id="WP_003596376.1">
    <property type="nucleotide sequence ID" value="NZ_AGJK01000003.1"/>
</dbReference>
<dbReference type="PATRIC" id="fig|882800.3.peg.257"/>
<dbReference type="Proteomes" id="UP000004382">
    <property type="component" value="Unassembled WGS sequence"/>
</dbReference>
<comment type="caution">
    <text evidence="1">The sequence shown here is derived from an EMBL/GenBank/DDBJ whole genome shotgun (WGS) entry which is preliminary data.</text>
</comment>
<gene>
    <name evidence="1" type="ORF">MetexDRAFT_0271</name>
</gene>
<organism evidence="1 2">
    <name type="scientific">Methylorubrum extorquens DSM 13060</name>
    <dbReference type="NCBI Taxonomy" id="882800"/>
    <lineage>
        <taxon>Bacteria</taxon>
        <taxon>Pseudomonadati</taxon>
        <taxon>Pseudomonadota</taxon>
        <taxon>Alphaproteobacteria</taxon>
        <taxon>Hyphomicrobiales</taxon>
        <taxon>Methylobacteriaceae</taxon>
        <taxon>Methylorubrum</taxon>
    </lineage>
</organism>
<reference evidence="1 2" key="1">
    <citation type="submission" date="2011-09" db="EMBL/GenBank/DDBJ databases">
        <title>The draft genome of Methylobacterium extorquens DSM 13060.</title>
        <authorList>
            <consortium name="US DOE Joint Genome Institute (JGI-PGF)"/>
            <person name="Lucas S."/>
            <person name="Han J."/>
            <person name="Lapidus A."/>
            <person name="Cheng J.-F."/>
            <person name="Goodwin L."/>
            <person name="Pitluck S."/>
            <person name="Peters L."/>
            <person name="Land M.L."/>
            <person name="Hauser L."/>
            <person name="Koskimaki J."/>
            <person name="Halonen O."/>
            <person name="Pirttila A."/>
            <person name="Frank C."/>
            <person name="Woyke T.J."/>
        </authorList>
    </citation>
    <scope>NUCLEOTIDE SEQUENCE [LARGE SCALE GENOMIC DNA]</scope>
    <source>
        <strain evidence="1 2">DSM 13060</strain>
    </source>
</reference>
<name>H1KCA9_METEX</name>
<evidence type="ECO:0000313" key="1">
    <source>
        <dbReference type="EMBL" id="EHP94926.1"/>
    </source>
</evidence>
<accession>H1KCA9</accession>
<protein>
    <submittedName>
        <fullName evidence="1">Uncharacterized protein</fullName>
    </submittedName>
</protein>
<sequence>MSTHFEQDVLPLFEQTRPAYLAHARRVAAELGRDGRRITIDEVRDAAPPPKGIDPRVMGAVLVRSDWVKVGYANSGRKTCHGRTVAIFRRREAQDGDR</sequence>